<dbReference type="RefSeq" id="WP_248353182.1">
    <property type="nucleotide sequence ID" value="NZ_AP025591.1"/>
</dbReference>
<dbReference type="EMBL" id="AP025591">
    <property type="protein sequence ID" value="BDG04719.1"/>
    <property type="molecule type" value="Genomic_DNA"/>
</dbReference>
<accession>A0ABN6MUQ5</accession>
<protein>
    <submittedName>
        <fullName evidence="1">Uncharacterized protein</fullName>
    </submittedName>
</protein>
<proteinExistence type="predicted"/>
<name>A0ABN6MUQ5_9BACT</name>
<organism evidence="1 2">
    <name type="scientific">Anaeromyxobacter oryzae</name>
    <dbReference type="NCBI Taxonomy" id="2918170"/>
    <lineage>
        <taxon>Bacteria</taxon>
        <taxon>Pseudomonadati</taxon>
        <taxon>Myxococcota</taxon>
        <taxon>Myxococcia</taxon>
        <taxon>Myxococcales</taxon>
        <taxon>Cystobacterineae</taxon>
        <taxon>Anaeromyxobacteraceae</taxon>
        <taxon>Anaeromyxobacter</taxon>
    </lineage>
</organism>
<gene>
    <name evidence="1" type="ORF">AMOR_37150</name>
</gene>
<reference evidence="2" key="1">
    <citation type="journal article" date="2022" name="Int. J. Syst. Evol. Microbiol.">
        <title>Anaeromyxobacter oryzae sp. nov., Anaeromyxobacter diazotrophicus sp. nov. and Anaeromyxobacter paludicola sp. nov., isolated from paddy soils.</title>
        <authorList>
            <person name="Itoh H."/>
            <person name="Xu Z."/>
            <person name="Mise K."/>
            <person name="Masuda Y."/>
            <person name="Ushijima N."/>
            <person name="Hayakawa C."/>
            <person name="Shiratori Y."/>
            <person name="Senoo K."/>
        </authorList>
    </citation>
    <scope>NUCLEOTIDE SEQUENCE [LARGE SCALE GENOMIC DNA]</scope>
    <source>
        <strain evidence="2">Red232</strain>
    </source>
</reference>
<dbReference type="Proteomes" id="UP001162891">
    <property type="component" value="Chromosome"/>
</dbReference>
<keyword evidence="2" id="KW-1185">Reference proteome</keyword>
<evidence type="ECO:0000313" key="1">
    <source>
        <dbReference type="EMBL" id="BDG04719.1"/>
    </source>
</evidence>
<sequence length="60" mass="6274">MAHETGQVVHGYDTVRRAVVCGVTEQTSSTKHARAVTCPACLEILRDRGNGDPVASPGPA</sequence>
<evidence type="ECO:0000313" key="2">
    <source>
        <dbReference type="Proteomes" id="UP001162891"/>
    </source>
</evidence>